<evidence type="ECO:0000313" key="2">
    <source>
        <dbReference type="Proteomes" id="UP000264071"/>
    </source>
</evidence>
<comment type="caution">
    <text evidence="1">The sequence shown here is derived from an EMBL/GenBank/DDBJ whole genome shotgun (WGS) entry which is preliminary data.</text>
</comment>
<gene>
    <name evidence="1" type="ORF">DGD08_03160</name>
</gene>
<dbReference type="Gene3D" id="2.60.40.1120">
    <property type="entry name" value="Carboxypeptidase-like, regulatory domain"/>
    <property type="match status" value="1"/>
</dbReference>
<organism evidence="1 2">
    <name type="scientific">Gemmatimonas aurantiaca</name>
    <dbReference type="NCBI Taxonomy" id="173480"/>
    <lineage>
        <taxon>Bacteria</taxon>
        <taxon>Pseudomonadati</taxon>
        <taxon>Gemmatimonadota</taxon>
        <taxon>Gemmatimonadia</taxon>
        <taxon>Gemmatimonadales</taxon>
        <taxon>Gemmatimonadaceae</taxon>
        <taxon>Gemmatimonas</taxon>
    </lineage>
</organism>
<protein>
    <submittedName>
        <fullName evidence="1">Carboxypeptidase regulatory-like domain-containing protein</fullName>
    </submittedName>
</protein>
<dbReference type="Proteomes" id="UP000264071">
    <property type="component" value="Unassembled WGS sequence"/>
</dbReference>
<keyword evidence="1" id="KW-0645">Protease</keyword>
<accession>A0A3D4V4Z8</accession>
<proteinExistence type="predicted"/>
<dbReference type="Pfam" id="PF13620">
    <property type="entry name" value="CarboxypepD_reg"/>
    <property type="match status" value="1"/>
</dbReference>
<dbReference type="InterPro" id="IPR008969">
    <property type="entry name" value="CarboxyPept-like_regulatory"/>
</dbReference>
<dbReference type="EMBL" id="DPIY01000004">
    <property type="protein sequence ID" value="HCT56193.1"/>
    <property type="molecule type" value="Genomic_DNA"/>
</dbReference>
<keyword evidence="1" id="KW-0378">Hydrolase</keyword>
<dbReference type="SUPFAM" id="SSF49464">
    <property type="entry name" value="Carboxypeptidase regulatory domain-like"/>
    <property type="match status" value="1"/>
</dbReference>
<reference evidence="1 2" key="1">
    <citation type="journal article" date="2018" name="Nat. Biotechnol.">
        <title>A standardized bacterial taxonomy based on genome phylogeny substantially revises the tree of life.</title>
        <authorList>
            <person name="Parks D.H."/>
            <person name="Chuvochina M."/>
            <person name="Waite D.W."/>
            <person name="Rinke C."/>
            <person name="Skarshewski A."/>
            <person name="Chaumeil P.A."/>
            <person name="Hugenholtz P."/>
        </authorList>
    </citation>
    <scope>NUCLEOTIDE SEQUENCE [LARGE SCALE GENOMIC DNA]</scope>
    <source>
        <strain evidence="1">UBA8844</strain>
    </source>
</reference>
<dbReference type="GO" id="GO:0004180">
    <property type="term" value="F:carboxypeptidase activity"/>
    <property type="evidence" value="ECO:0007669"/>
    <property type="project" value="UniProtKB-KW"/>
</dbReference>
<dbReference type="AlphaFoldDB" id="A0A3D4V4Z8"/>
<sequence>MAPTDTVPLCAAADADSATDETSKAANERVRRVMAEGVEVYAMGNAAGVGHDCARNPMHSGSLSMQCRGIISDMRTILRASLLVCGVLLGVVGLPRVAHAQTLTGVVISADGGTPITAAVLVVLDAQQKERARVALSSTGRFVLSVPSGVYRLRVLRVGYAPFDGGEVRVDGTTPPTTVQWRGTPVALPQVLVRERQQCDLTKAQGATLAVVWEQISAALGVTDASTDAPTATTRQFDRYGFVRRLDAEGRLVRGITQQRTRGVSLTSYRAWDPDSLAMQGYLREDATGSTFYGPTASTLVSPAFLRTHCFELIDRPDGNRERLIVRFEPATPRERVVDIAGSFWVDRRTARLDSVQFRYTGLPAFVTPEQARGSVQFAQLPDGSWFVSQWTLRMPRIGDRARRSSDNLRRTTFALEERAVTEMQEEGGVVLAVEAGQVQHYRAALPTLRVQFERPAPWMAAASVRVRGTDIAAPIDSLGRVMFSVPQGRYDLTLHWPFAAAGDTAAWNLASGIATRHDTMADSVRTPTGDALLRHLCGAEPQRMRQAAIWGTVTDSLGKPLVGATVKAKWVDAVRLPSTASGDRLSASAHELQSITTTGGHFLVCGVPRTQFVVEASAGDPGAPLMGHTSAYLTDASRFELVNTLVAKPVAPGK</sequence>
<evidence type="ECO:0000313" key="1">
    <source>
        <dbReference type="EMBL" id="HCT56193.1"/>
    </source>
</evidence>
<name>A0A3D4V4Z8_9BACT</name>
<keyword evidence="1" id="KW-0121">Carboxypeptidase</keyword>